<reference evidence="1 2" key="1">
    <citation type="journal article" date="2016" name="Nat. Commun.">
        <title>Thousands of microbial genomes shed light on interconnected biogeochemical processes in an aquifer system.</title>
        <authorList>
            <person name="Anantharaman K."/>
            <person name="Brown C.T."/>
            <person name="Hug L.A."/>
            <person name="Sharon I."/>
            <person name="Castelle C.J."/>
            <person name="Probst A.J."/>
            <person name="Thomas B.C."/>
            <person name="Singh A."/>
            <person name="Wilkins M.J."/>
            <person name="Karaoz U."/>
            <person name="Brodie E.L."/>
            <person name="Williams K.H."/>
            <person name="Hubbard S.S."/>
            <person name="Banfield J.F."/>
        </authorList>
    </citation>
    <scope>NUCLEOTIDE SEQUENCE [LARGE SCALE GENOMIC DNA]</scope>
</reference>
<evidence type="ECO:0000313" key="2">
    <source>
        <dbReference type="Proteomes" id="UP000178448"/>
    </source>
</evidence>
<dbReference type="AlphaFoldDB" id="A0A1F5YXS7"/>
<name>A0A1F5YXS7_9BACT</name>
<sequence>MDDKKVAIDHLKAHITYPASADALKKACNDMEDVPENLRKEFMQKLPAGTYGSAQQVMQAIGWA</sequence>
<proteinExistence type="predicted"/>
<accession>A0A1F5YXS7</accession>
<protein>
    <recommendedName>
        <fullName evidence="3">DUF2795 domain-containing protein</fullName>
    </recommendedName>
</protein>
<organism evidence="1 2">
    <name type="scientific">Candidatus Gottesmanbacteria bacterium RBG_16_52_11</name>
    <dbReference type="NCBI Taxonomy" id="1798374"/>
    <lineage>
        <taxon>Bacteria</taxon>
        <taxon>Candidatus Gottesmaniibacteriota</taxon>
    </lineage>
</organism>
<evidence type="ECO:0000313" key="1">
    <source>
        <dbReference type="EMBL" id="OGG04884.1"/>
    </source>
</evidence>
<dbReference type="EMBL" id="MFJD01000001">
    <property type="protein sequence ID" value="OGG04884.1"/>
    <property type="molecule type" value="Genomic_DNA"/>
</dbReference>
<gene>
    <name evidence="1" type="ORF">A2Z33_06300</name>
</gene>
<comment type="caution">
    <text evidence="1">The sequence shown here is derived from an EMBL/GenBank/DDBJ whole genome shotgun (WGS) entry which is preliminary data.</text>
</comment>
<dbReference type="Proteomes" id="UP000178448">
    <property type="component" value="Unassembled WGS sequence"/>
</dbReference>
<evidence type="ECO:0008006" key="3">
    <source>
        <dbReference type="Google" id="ProtNLM"/>
    </source>
</evidence>